<organism evidence="2 3">
    <name type="scientific">Candidatus Gottesmanbacteria bacterium RBG_13_45_10</name>
    <dbReference type="NCBI Taxonomy" id="1798370"/>
    <lineage>
        <taxon>Bacteria</taxon>
        <taxon>Candidatus Gottesmaniibacteriota</taxon>
    </lineage>
</organism>
<comment type="caution">
    <text evidence="2">The sequence shown here is derived from an EMBL/GenBank/DDBJ whole genome shotgun (WGS) entry which is preliminary data.</text>
</comment>
<reference evidence="2 3" key="1">
    <citation type="journal article" date="2016" name="Nat. Commun.">
        <title>Thousands of microbial genomes shed light on interconnected biogeochemical processes in an aquifer system.</title>
        <authorList>
            <person name="Anantharaman K."/>
            <person name="Brown C.T."/>
            <person name="Hug L.A."/>
            <person name="Sharon I."/>
            <person name="Castelle C.J."/>
            <person name="Probst A.J."/>
            <person name="Thomas B.C."/>
            <person name="Singh A."/>
            <person name="Wilkins M.J."/>
            <person name="Karaoz U."/>
            <person name="Brodie E.L."/>
            <person name="Williams K.H."/>
            <person name="Hubbard S.S."/>
            <person name="Banfield J.F."/>
        </authorList>
    </citation>
    <scope>NUCLEOTIDE SEQUENCE [LARGE SCALE GENOMIC DNA]</scope>
</reference>
<evidence type="ECO:0000313" key="3">
    <source>
        <dbReference type="Proteomes" id="UP000177268"/>
    </source>
</evidence>
<dbReference type="InterPro" id="IPR029063">
    <property type="entry name" value="SAM-dependent_MTases_sf"/>
</dbReference>
<dbReference type="InterPro" id="IPR013216">
    <property type="entry name" value="Methyltransf_11"/>
</dbReference>
<dbReference type="PANTHER" id="PTHR43861">
    <property type="entry name" value="TRANS-ACONITATE 2-METHYLTRANSFERASE-RELATED"/>
    <property type="match status" value="1"/>
</dbReference>
<dbReference type="GO" id="GO:0008757">
    <property type="term" value="F:S-adenosylmethionine-dependent methyltransferase activity"/>
    <property type="evidence" value="ECO:0007669"/>
    <property type="project" value="InterPro"/>
</dbReference>
<dbReference type="Gene3D" id="3.40.50.150">
    <property type="entry name" value="Vaccinia Virus protein VP39"/>
    <property type="match status" value="1"/>
</dbReference>
<protein>
    <recommendedName>
        <fullName evidence="1">Methyltransferase type 11 domain-containing protein</fullName>
    </recommendedName>
</protein>
<dbReference type="PANTHER" id="PTHR43861:SF1">
    <property type="entry name" value="TRANS-ACONITATE 2-METHYLTRANSFERASE"/>
    <property type="match status" value="1"/>
</dbReference>
<dbReference type="Pfam" id="PF08241">
    <property type="entry name" value="Methyltransf_11"/>
    <property type="match status" value="1"/>
</dbReference>
<feature type="domain" description="Methyltransferase type 11" evidence="1">
    <location>
        <begin position="101"/>
        <end position="197"/>
    </location>
</feature>
<dbReference type="EMBL" id="MFIZ01000024">
    <property type="protein sequence ID" value="OGG11566.1"/>
    <property type="molecule type" value="Genomic_DNA"/>
</dbReference>
<dbReference type="STRING" id="1798370.A2Z00_05015"/>
<dbReference type="AlphaFoldDB" id="A0A1F5ZGE3"/>
<name>A0A1F5ZGE3_9BACT</name>
<dbReference type="SUPFAM" id="SSF53335">
    <property type="entry name" value="S-adenosyl-L-methionine-dependent methyltransferases"/>
    <property type="match status" value="1"/>
</dbReference>
<accession>A0A1F5ZGE3</accession>
<dbReference type="CDD" id="cd02440">
    <property type="entry name" value="AdoMet_MTases"/>
    <property type="match status" value="1"/>
</dbReference>
<evidence type="ECO:0000259" key="1">
    <source>
        <dbReference type="Pfam" id="PF08241"/>
    </source>
</evidence>
<proteinExistence type="predicted"/>
<gene>
    <name evidence="2" type="ORF">A2Z00_05015</name>
</gene>
<sequence length="332" mass="36427">MGGAKENIERTVGSVGQATGLERPGVTIARIPTTAETPWFESPFPKKGAGDGRLGFDQPYMAENLAFSRNKLIKGGETTVGAEIAANLQDLLKLQPGQVVVDLGMGPGLVAQKLSGYLGAGWLYCVDASTPMLKYAHRMLVGRRATLIHGDIHTVDKLIPEKADAAVLSGNVHLLTDRLVAFEAIWRILKPQGKLVIVTHAYFNPRKDTNRFAATVDELSKTRPDLKVEGLRLPIISQKELRDIVEQLQRAGFTVKQREKETDAPDVPDVYGQGQVPARVVATRLRLMTPGIEETIAQGIAQDVIGDTYRGRQMQVYLLCTKRDPFLLPIQK</sequence>
<evidence type="ECO:0000313" key="2">
    <source>
        <dbReference type="EMBL" id="OGG11566.1"/>
    </source>
</evidence>
<dbReference type="Proteomes" id="UP000177268">
    <property type="component" value="Unassembled WGS sequence"/>
</dbReference>